<evidence type="ECO:0000256" key="6">
    <source>
        <dbReference type="ARBA" id="ARBA00023242"/>
    </source>
</evidence>
<reference evidence="8" key="1">
    <citation type="journal article" date="2020" name="New Phytol.">
        <title>Comparative genomics reveals dynamic genome evolution in host specialist ectomycorrhizal fungi.</title>
        <authorList>
            <person name="Lofgren L.A."/>
            <person name="Nguyen N.H."/>
            <person name="Vilgalys R."/>
            <person name="Ruytinx J."/>
            <person name="Liao H.L."/>
            <person name="Branco S."/>
            <person name="Kuo A."/>
            <person name="LaButti K."/>
            <person name="Lipzen A."/>
            <person name="Andreopoulos W."/>
            <person name="Pangilinan J."/>
            <person name="Riley R."/>
            <person name="Hundley H."/>
            <person name="Na H."/>
            <person name="Barry K."/>
            <person name="Grigoriev I.V."/>
            <person name="Stajich J.E."/>
            <person name="Kennedy P.G."/>
        </authorList>
    </citation>
    <scope>NUCLEOTIDE SEQUENCE</scope>
    <source>
        <strain evidence="8">FC203</strain>
    </source>
</reference>
<keyword evidence="5" id="KW-0677">Repeat</keyword>
<evidence type="ECO:0000313" key="9">
    <source>
        <dbReference type="Proteomes" id="UP001195769"/>
    </source>
</evidence>
<protein>
    <recommendedName>
        <fullName evidence="3">Importin-13</fullName>
    </recommendedName>
</protein>
<dbReference type="PANTHER" id="PTHR12363">
    <property type="entry name" value="TRANSPORTIN 3 AND IMPORTIN 13"/>
    <property type="match status" value="1"/>
</dbReference>
<comment type="subcellular location">
    <subcellularLocation>
        <location evidence="1">Nucleus</location>
    </subcellularLocation>
</comment>
<dbReference type="Pfam" id="PF18773">
    <property type="entry name" value="Importin_rep"/>
    <property type="match status" value="1"/>
</dbReference>
<gene>
    <name evidence="8" type="ORF">F5891DRAFT_954886</name>
</gene>
<dbReference type="InterPro" id="IPR011989">
    <property type="entry name" value="ARM-like"/>
</dbReference>
<comment type="similarity">
    <text evidence="2">Belongs to the importin beta family.</text>
</comment>
<evidence type="ECO:0000256" key="2">
    <source>
        <dbReference type="ARBA" id="ARBA00007991"/>
    </source>
</evidence>
<dbReference type="PANTHER" id="PTHR12363:SF33">
    <property type="entry name" value="IMPORTIN-13"/>
    <property type="match status" value="1"/>
</dbReference>
<evidence type="ECO:0000313" key="8">
    <source>
        <dbReference type="EMBL" id="KAG1898911.1"/>
    </source>
</evidence>
<dbReference type="GO" id="GO:0005634">
    <property type="term" value="C:nucleus"/>
    <property type="evidence" value="ECO:0007669"/>
    <property type="project" value="UniProtKB-SubCell"/>
</dbReference>
<proteinExistence type="inferred from homology"/>
<dbReference type="GO" id="GO:0005737">
    <property type="term" value="C:cytoplasm"/>
    <property type="evidence" value="ECO:0007669"/>
    <property type="project" value="TreeGrafter"/>
</dbReference>
<dbReference type="InterPro" id="IPR016024">
    <property type="entry name" value="ARM-type_fold"/>
</dbReference>
<dbReference type="InterPro" id="IPR051345">
    <property type="entry name" value="Importin_beta-like_NTR"/>
</dbReference>
<dbReference type="GO" id="GO:0006606">
    <property type="term" value="P:protein import into nucleus"/>
    <property type="evidence" value="ECO:0007669"/>
    <property type="project" value="TreeGrafter"/>
</dbReference>
<organism evidence="8 9">
    <name type="scientific">Suillus fuscotomentosus</name>
    <dbReference type="NCBI Taxonomy" id="1912939"/>
    <lineage>
        <taxon>Eukaryota</taxon>
        <taxon>Fungi</taxon>
        <taxon>Dikarya</taxon>
        <taxon>Basidiomycota</taxon>
        <taxon>Agaricomycotina</taxon>
        <taxon>Agaricomycetes</taxon>
        <taxon>Agaricomycetidae</taxon>
        <taxon>Boletales</taxon>
        <taxon>Suillineae</taxon>
        <taxon>Suillaceae</taxon>
        <taxon>Suillus</taxon>
    </lineage>
</organism>
<evidence type="ECO:0000259" key="7">
    <source>
        <dbReference type="Pfam" id="PF08389"/>
    </source>
</evidence>
<comment type="caution">
    <text evidence="8">The sequence shown here is derived from an EMBL/GenBank/DDBJ whole genome shotgun (WGS) entry which is preliminary data.</text>
</comment>
<dbReference type="InterPro" id="IPR013598">
    <property type="entry name" value="Exportin-1/Importin-b-like"/>
</dbReference>
<dbReference type="Gene3D" id="1.25.10.10">
    <property type="entry name" value="Leucine-rich Repeat Variant"/>
    <property type="match status" value="1"/>
</dbReference>
<evidence type="ECO:0000256" key="5">
    <source>
        <dbReference type="ARBA" id="ARBA00022737"/>
    </source>
</evidence>
<dbReference type="GeneID" id="64669584"/>
<feature type="domain" description="Exportin-1/Importin-beta-like" evidence="7">
    <location>
        <begin position="111"/>
        <end position="240"/>
    </location>
</feature>
<evidence type="ECO:0000256" key="4">
    <source>
        <dbReference type="ARBA" id="ARBA00022448"/>
    </source>
</evidence>
<accession>A0AAD4E3B1</accession>
<dbReference type="InterPro" id="IPR040520">
    <property type="entry name" value="Importin_rep_3"/>
</dbReference>
<dbReference type="SUPFAM" id="SSF48371">
    <property type="entry name" value="ARM repeat"/>
    <property type="match status" value="1"/>
</dbReference>
<keyword evidence="6" id="KW-0539">Nucleus</keyword>
<evidence type="ECO:0000256" key="1">
    <source>
        <dbReference type="ARBA" id="ARBA00004123"/>
    </source>
</evidence>
<keyword evidence="4" id="KW-0813">Transport</keyword>
<name>A0AAD4E3B1_9AGAM</name>
<dbReference type="EMBL" id="JABBWK010000036">
    <property type="protein sequence ID" value="KAG1898911.1"/>
    <property type="molecule type" value="Genomic_DNA"/>
</dbReference>
<sequence length="1031" mass="113817">MSSGNFLPDLSPPDVQQAAQLIQQAYSSAHAQVDQRRIQQELVEIQRRPEAWGLVVPFLEHPDPNVQFFGAHTAQVKIMRDWDSFPEENAEHLRELLLKLTSHSILTGKGKVVCRKLFVAITSLALRIAPGSPSRWPDWIVSAVNSLSSSGMPPDQLLAFLTIVAEEVETADLLGSSKMQMHQSLLDASPMVIQAVITSITRPTLILPELQSALKCFQAWIYTLRANDITPIIPLLITIMTPAPDSGFDESTFSVASDVLQEIMTRSSLAGGAGTSTLTEPLLVWLNAHGDRGEPRLLPGSIDGVSHSLCKLLVALGDHSTMYFASNITSLKPIPGTPYRRAYFVQKFLHLLLKYTGLSGYYGVDEEESEMTLGFWYLFQESLWSVEYEDQAEDQDGIPSLLDVKEKEQWTVVNAVYVQLVEILRRKVMWPDQRTLSYWAKDEVDRFQVYRRDVGDTLINAYYILRNDMLGYFLEDMQKRFAQPNGLQGWEEIEATLHCIMSIQEAVPLEDNLFLARLFEPDVLGRLPTSGQDRIRRTMLGLIAVYSTWFTTQTNAPTPTSTPSLLMNAISYVVAALPEPALCLPAANALRDLCDANRVALAPHIGAFAELHAGLSGIPDTEKSKVLQSIASVIQALPPEEEIPPIQAIVIPVIEKLAQALHGPSQLVDETRFIIISQLQTLSGVAKGLTRTQDSLLILDESPEERAEAERLQRARDDYTMVKVREDLFNTIRNIARYWSMDAGVSDALSDFFRSITSLPSDITLLSLPAAPIFEIVCLACQRQLTAVWLSLANMLVIQLDPPTLFSTSTLKSTPSPEALGVISTLLPILLEASLGVLGQPGAMEANPDIVQAFFGCMDTIAKHFLVGFYRLPPGALDALMQCAVTSLSLQERYSLVATCTFLETLIRRTASSDDLGDASTILIQGHGRPILRAILCGFAGVAPRSATQNLIELLSIVASKFPAETRTWMTDILFADDFVQSKASPEAKRTFVKTIIGSRSPKKTREAAQQFTLVARGLEGTSFGYASVNI</sequence>
<keyword evidence="9" id="KW-1185">Reference proteome</keyword>
<dbReference type="AlphaFoldDB" id="A0AAD4E3B1"/>
<dbReference type="RefSeq" id="XP_041224487.1">
    <property type="nucleotide sequence ID" value="XM_041375286.1"/>
</dbReference>
<dbReference type="Pfam" id="PF18806">
    <property type="entry name" value="Importin_rep_3"/>
    <property type="match status" value="1"/>
</dbReference>
<dbReference type="InterPro" id="IPR040709">
    <property type="entry name" value="Importin_rep_1"/>
</dbReference>
<evidence type="ECO:0000256" key="3">
    <source>
        <dbReference type="ARBA" id="ARBA00016020"/>
    </source>
</evidence>
<dbReference type="Proteomes" id="UP001195769">
    <property type="component" value="Unassembled WGS sequence"/>
</dbReference>
<dbReference type="Pfam" id="PF08389">
    <property type="entry name" value="Xpo1"/>
    <property type="match status" value="1"/>
</dbReference>